<feature type="signal peptide" evidence="3">
    <location>
        <begin position="1"/>
        <end position="34"/>
    </location>
</feature>
<dbReference type="GO" id="GO:0003755">
    <property type="term" value="F:peptidyl-prolyl cis-trans isomerase activity"/>
    <property type="evidence" value="ECO:0007669"/>
    <property type="project" value="UniProtKB-UniRule"/>
</dbReference>
<evidence type="ECO:0000256" key="1">
    <source>
        <dbReference type="ARBA" id="ARBA00023110"/>
    </source>
</evidence>
<feature type="domain" description="PPIase cyclophilin-type" evidence="4">
    <location>
        <begin position="41"/>
        <end position="198"/>
    </location>
</feature>
<comment type="function">
    <text evidence="3">PPIases accelerate the folding of proteins. It catalyzes the cis-trans isomerization of proline imidic peptide bonds in oligopeptides.</text>
</comment>
<dbReference type="InterPro" id="IPR002130">
    <property type="entry name" value="Cyclophilin-type_PPIase_dom"/>
</dbReference>
<dbReference type="AlphaFoldDB" id="A0A266Q6P8"/>
<dbReference type="EMBL" id="NHNI01000001">
    <property type="protein sequence ID" value="OZY85510.1"/>
    <property type="molecule type" value="Genomic_DNA"/>
</dbReference>
<comment type="similarity">
    <text evidence="3">Belongs to the cyclophilin-type PPIase family.</text>
</comment>
<dbReference type="EC" id="5.2.1.8" evidence="3"/>
<comment type="catalytic activity">
    <reaction evidence="3">
        <text>[protein]-peptidylproline (omega=180) = [protein]-peptidylproline (omega=0)</text>
        <dbReference type="Rhea" id="RHEA:16237"/>
        <dbReference type="Rhea" id="RHEA-COMP:10747"/>
        <dbReference type="Rhea" id="RHEA-COMP:10748"/>
        <dbReference type="ChEBI" id="CHEBI:83833"/>
        <dbReference type="ChEBI" id="CHEBI:83834"/>
        <dbReference type="EC" id="5.2.1.8"/>
    </reaction>
</comment>
<dbReference type="PRINTS" id="PR00153">
    <property type="entry name" value="CSAPPISMRASE"/>
</dbReference>
<protein>
    <recommendedName>
        <fullName evidence="3">Peptidyl-prolyl cis-trans isomerase</fullName>
        <shortName evidence="3">PPIase</shortName>
        <ecNumber evidence="3">5.2.1.8</ecNumber>
    </recommendedName>
</protein>
<feature type="chain" id="PRO_5011828955" description="Peptidyl-prolyl cis-trans isomerase" evidence="3">
    <location>
        <begin position="35"/>
        <end position="266"/>
    </location>
</feature>
<dbReference type="Proteomes" id="UP000216101">
    <property type="component" value="Unassembled WGS sequence"/>
</dbReference>
<accession>A0A266Q6P8</accession>
<dbReference type="RefSeq" id="WP_170941583.1">
    <property type="nucleotide sequence ID" value="NZ_NHNI01000001.1"/>
</dbReference>
<dbReference type="PROSITE" id="PS50072">
    <property type="entry name" value="CSA_PPIASE_2"/>
    <property type="match status" value="1"/>
</dbReference>
<proteinExistence type="inferred from homology"/>
<gene>
    <name evidence="5" type="ORF">CBP51_00200</name>
</gene>
<keyword evidence="2 3" id="KW-0413">Isomerase</keyword>
<dbReference type="NCBIfam" id="TIGR03501">
    <property type="entry name" value="GlyGly_CTERM"/>
    <property type="match status" value="1"/>
</dbReference>
<reference evidence="6" key="1">
    <citation type="submission" date="2017-05" db="EMBL/GenBank/DDBJ databases">
        <authorList>
            <person name="Barney B.M."/>
        </authorList>
    </citation>
    <scope>NUCLEOTIDE SEQUENCE [LARGE SCALE GENOMIC DNA]</scope>
    <source>
        <strain evidence="6">PSBB022</strain>
    </source>
</reference>
<sequence>MRSTSQPTAPTTLLKHTFAAFCLGAGVLMSQLAAATTVQFQTSLGNFEVNLYDKTTPKTVANFLAYVNAEAYTNTVIHRSMSGFIVQGGGYKYVATDKLEAITQNAAVENEPIYSNVRATISMAKLGSKPNSATNQWFINLENNASQLDKQNGGFTAFGQVTGGMEVVVEIAKLNRFNFNGAFTEIPLRDYSTTDYTAKKPVTDANFVVIQKVVVLNADAGTADGLNPTKNTLINEKSGGGGSLGLLSLLALGLLALGRKTLLNKA</sequence>
<dbReference type="InterPro" id="IPR020008">
    <property type="entry name" value="GlyGly_CTERM"/>
</dbReference>
<keyword evidence="1 3" id="KW-0697">Rotamase</keyword>
<evidence type="ECO:0000313" key="6">
    <source>
        <dbReference type="Proteomes" id="UP000216101"/>
    </source>
</evidence>
<dbReference type="PANTHER" id="PTHR43246">
    <property type="entry name" value="PEPTIDYL-PROLYL CIS-TRANS ISOMERASE CYP38, CHLOROPLASTIC"/>
    <property type="match status" value="1"/>
</dbReference>
<evidence type="ECO:0000313" key="5">
    <source>
        <dbReference type="EMBL" id="OZY85510.1"/>
    </source>
</evidence>
<keyword evidence="3" id="KW-0732">Signal</keyword>
<evidence type="ECO:0000256" key="2">
    <source>
        <dbReference type="ARBA" id="ARBA00023235"/>
    </source>
</evidence>
<organism evidence="5 6">
    <name type="scientific">Cellvibrio mixtus</name>
    <dbReference type="NCBI Taxonomy" id="39650"/>
    <lineage>
        <taxon>Bacteria</taxon>
        <taxon>Pseudomonadati</taxon>
        <taxon>Pseudomonadota</taxon>
        <taxon>Gammaproteobacteria</taxon>
        <taxon>Cellvibrionales</taxon>
        <taxon>Cellvibrionaceae</taxon>
        <taxon>Cellvibrio</taxon>
    </lineage>
</organism>
<dbReference type="SUPFAM" id="SSF50891">
    <property type="entry name" value="Cyclophilin-like"/>
    <property type="match status" value="1"/>
</dbReference>
<comment type="caution">
    <text evidence="5">The sequence shown here is derived from an EMBL/GenBank/DDBJ whole genome shotgun (WGS) entry which is preliminary data.</text>
</comment>
<evidence type="ECO:0000259" key="4">
    <source>
        <dbReference type="PROSITE" id="PS50072"/>
    </source>
</evidence>
<dbReference type="InterPro" id="IPR044665">
    <property type="entry name" value="E_coli_cyclophilin_A-like"/>
</dbReference>
<name>A0A266Q6P8_9GAMM</name>
<dbReference type="Gene3D" id="2.40.100.10">
    <property type="entry name" value="Cyclophilin-like"/>
    <property type="match status" value="1"/>
</dbReference>
<dbReference type="Pfam" id="PF00160">
    <property type="entry name" value="Pro_isomerase"/>
    <property type="match status" value="1"/>
</dbReference>
<evidence type="ECO:0000256" key="3">
    <source>
        <dbReference type="RuleBase" id="RU363019"/>
    </source>
</evidence>
<keyword evidence="6" id="KW-1185">Reference proteome</keyword>
<dbReference type="InterPro" id="IPR029000">
    <property type="entry name" value="Cyclophilin-like_dom_sf"/>
</dbReference>